<keyword evidence="7" id="KW-0274">FAD</keyword>
<dbReference type="Gene3D" id="3.50.50.60">
    <property type="entry name" value="FAD/NAD(P)-binding domain"/>
    <property type="match status" value="1"/>
</dbReference>
<keyword evidence="6" id="KW-0285">Flavoprotein</keyword>
<comment type="similarity">
    <text evidence="3">Belongs to the lysine N(6)-hydroxylase/L-ornithine N(5)-oxygenase family.</text>
</comment>
<accession>A0ABW5RVX4</accession>
<protein>
    <recommendedName>
        <fullName evidence="5">L-lysine N6-monooxygenase MbtG</fullName>
        <ecNumber evidence="4">1.14.13.59</ecNumber>
    </recommendedName>
    <alternativeName>
        <fullName evidence="13">Lysine 6-N-hydroxylase</fullName>
    </alternativeName>
    <alternativeName>
        <fullName evidence="12">Lysine N6-hydroxylase</fullName>
    </alternativeName>
    <alternativeName>
        <fullName evidence="10">Lysine-N-oxygenase</fullName>
    </alternativeName>
    <alternativeName>
        <fullName evidence="11">Mycobactin synthase protein G</fullName>
    </alternativeName>
</protein>
<dbReference type="EMBL" id="JBHUMF010000031">
    <property type="protein sequence ID" value="MFD2682465.1"/>
    <property type="molecule type" value="Genomic_DNA"/>
</dbReference>
<dbReference type="RefSeq" id="WP_377937750.1">
    <property type="nucleotide sequence ID" value="NZ_JBHUMF010000031.1"/>
</dbReference>
<evidence type="ECO:0000256" key="12">
    <source>
        <dbReference type="ARBA" id="ARBA00032493"/>
    </source>
</evidence>
<dbReference type="InterPro" id="IPR025700">
    <property type="entry name" value="Lys/Orn_oxygenase"/>
</dbReference>
<dbReference type="EC" id="1.14.13.59" evidence="4"/>
<evidence type="ECO:0000313" key="15">
    <source>
        <dbReference type="EMBL" id="MFD2682465.1"/>
    </source>
</evidence>
<proteinExistence type="inferred from homology"/>
<comment type="pathway">
    <text evidence="2">Siderophore biosynthesis.</text>
</comment>
<evidence type="ECO:0000313" key="16">
    <source>
        <dbReference type="Proteomes" id="UP001597506"/>
    </source>
</evidence>
<name>A0ABW5RVX4_9BACI</name>
<keyword evidence="9" id="KW-0560">Oxidoreductase</keyword>
<keyword evidence="16" id="KW-1185">Reference proteome</keyword>
<comment type="catalytic activity">
    <reaction evidence="14">
        <text>L-lysine + NADPH + O2 = N(6)-hydroxy-L-lysine + NADP(+) + H2O</text>
        <dbReference type="Rhea" id="RHEA:23228"/>
        <dbReference type="ChEBI" id="CHEBI:15377"/>
        <dbReference type="ChEBI" id="CHEBI:15379"/>
        <dbReference type="ChEBI" id="CHEBI:32551"/>
        <dbReference type="ChEBI" id="CHEBI:57783"/>
        <dbReference type="ChEBI" id="CHEBI:57820"/>
        <dbReference type="ChEBI" id="CHEBI:58349"/>
        <dbReference type="EC" id="1.14.13.59"/>
    </reaction>
</comment>
<evidence type="ECO:0000256" key="10">
    <source>
        <dbReference type="ARBA" id="ARBA00029939"/>
    </source>
</evidence>
<evidence type="ECO:0000256" key="11">
    <source>
        <dbReference type="ARBA" id="ARBA00031158"/>
    </source>
</evidence>
<evidence type="ECO:0000256" key="6">
    <source>
        <dbReference type="ARBA" id="ARBA00022630"/>
    </source>
</evidence>
<evidence type="ECO:0000256" key="14">
    <source>
        <dbReference type="ARBA" id="ARBA00048407"/>
    </source>
</evidence>
<evidence type="ECO:0000256" key="3">
    <source>
        <dbReference type="ARBA" id="ARBA00007588"/>
    </source>
</evidence>
<comment type="cofactor">
    <cofactor evidence="1">
        <name>FAD</name>
        <dbReference type="ChEBI" id="CHEBI:57692"/>
    </cofactor>
</comment>
<evidence type="ECO:0000256" key="5">
    <source>
        <dbReference type="ARBA" id="ARBA00016406"/>
    </source>
</evidence>
<sequence length="455" mass="52166">MDSIKKSNDLYDVIGIGIGPFNLGLAALLDSVPEVNALFFEKKSTFDWHPGMLIEGTTLQVPFFADLVSMVDVRSDYSFLRYLEEHNRLYHFYFLEKFHIPRKEYNHYCQWVSEQLEHCQFGMDVQSVVPFPLENGEYVYEVRVWNSSTQSTDFFLTKHIVIGIGSVPSVPKPFQKELGKTVFHTADYLANKKICKQANSVAVIGSGQSAAEVFLDVAKEQKNHGFSLQWYTRSRGFFPMEYSKLGLEYFSPDYTEFFYQLPQEKKDHLLQEQDLLYKGISAETIADIYDYLYERSVGGEEPDISLQAMTEIVDVEQQGHSLELLAYHRIKEKYFVSNADIVILGTGYKPAFPAFLSEMKDWIAWDEKGRYKVKEDYRLETYIEDQHEIFVQNGEVHTHGVGAPDLGLGAHRNAIIINTITGREVYPVHSRNVFQTFGTKTSSTSSRPVSLSGKK</sequence>
<organism evidence="15 16">
    <name type="scientific">Bacillus seohaeanensis</name>
    <dbReference type="NCBI Taxonomy" id="284580"/>
    <lineage>
        <taxon>Bacteria</taxon>
        <taxon>Bacillati</taxon>
        <taxon>Bacillota</taxon>
        <taxon>Bacilli</taxon>
        <taxon>Bacillales</taxon>
        <taxon>Bacillaceae</taxon>
        <taxon>Bacillus</taxon>
    </lineage>
</organism>
<evidence type="ECO:0000256" key="2">
    <source>
        <dbReference type="ARBA" id="ARBA00004924"/>
    </source>
</evidence>
<evidence type="ECO:0000256" key="4">
    <source>
        <dbReference type="ARBA" id="ARBA00013076"/>
    </source>
</evidence>
<reference evidence="16" key="1">
    <citation type="journal article" date="2019" name="Int. J. Syst. Evol. Microbiol.">
        <title>The Global Catalogue of Microorganisms (GCM) 10K type strain sequencing project: providing services to taxonomists for standard genome sequencing and annotation.</title>
        <authorList>
            <consortium name="The Broad Institute Genomics Platform"/>
            <consortium name="The Broad Institute Genome Sequencing Center for Infectious Disease"/>
            <person name="Wu L."/>
            <person name="Ma J."/>
        </authorList>
    </citation>
    <scope>NUCLEOTIDE SEQUENCE [LARGE SCALE GENOMIC DNA]</scope>
    <source>
        <strain evidence="16">KCTC 3913</strain>
    </source>
</reference>
<dbReference type="PANTHER" id="PTHR42802">
    <property type="entry name" value="MONOOXYGENASE"/>
    <property type="match status" value="1"/>
</dbReference>
<dbReference type="Proteomes" id="UP001597506">
    <property type="component" value="Unassembled WGS sequence"/>
</dbReference>
<comment type="caution">
    <text evidence="15">The sequence shown here is derived from an EMBL/GenBank/DDBJ whole genome shotgun (WGS) entry which is preliminary data.</text>
</comment>
<evidence type="ECO:0000256" key="9">
    <source>
        <dbReference type="ARBA" id="ARBA00023002"/>
    </source>
</evidence>
<dbReference type="Pfam" id="PF13434">
    <property type="entry name" value="Lys_Orn_oxgnase"/>
    <property type="match status" value="1"/>
</dbReference>
<evidence type="ECO:0000256" key="7">
    <source>
        <dbReference type="ARBA" id="ARBA00022827"/>
    </source>
</evidence>
<dbReference type="InterPro" id="IPR036188">
    <property type="entry name" value="FAD/NAD-bd_sf"/>
</dbReference>
<dbReference type="PANTHER" id="PTHR42802:SF1">
    <property type="entry name" value="L-ORNITHINE N(5)-MONOOXYGENASE"/>
    <property type="match status" value="1"/>
</dbReference>
<gene>
    <name evidence="15" type="ORF">ACFSUL_17130</name>
</gene>
<keyword evidence="8" id="KW-0521">NADP</keyword>
<evidence type="ECO:0000256" key="1">
    <source>
        <dbReference type="ARBA" id="ARBA00001974"/>
    </source>
</evidence>
<evidence type="ECO:0000256" key="13">
    <source>
        <dbReference type="ARBA" id="ARBA00032738"/>
    </source>
</evidence>
<evidence type="ECO:0000256" key="8">
    <source>
        <dbReference type="ARBA" id="ARBA00022857"/>
    </source>
</evidence>
<dbReference type="SUPFAM" id="SSF51905">
    <property type="entry name" value="FAD/NAD(P)-binding domain"/>
    <property type="match status" value="2"/>
</dbReference>